<dbReference type="InterPro" id="IPR050438">
    <property type="entry name" value="LMW_PTPase"/>
</dbReference>
<dbReference type="Gene3D" id="3.40.50.2300">
    <property type="match status" value="1"/>
</dbReference>
<keyword evidence="5" id="KW-1185">Reference proteome</keyword>
<gene>
    <name evidence="4" type="ORF">ACFFRE_07850</name>
</gene>
<evidence type="ECO:0000256" key="1">
    <source>
        <dbReference type="ARBA" id="ARBA00013064"/>
    </source>
</evidence>
<accession>A0ABV6C300</accession>
<dbReference type="Proteomes" id="UP001589788">
    <property type="component" value="Unassembled WGS sequence"/>
</dbReference>
<comment type="caution">
    <text evidence="4">The sequence shown here is derived from an EMBL/GenBank/DDBJ whole genome shotgun (WGS) entry which is preliminary data.</text>
</comment>
<feature type="signal peptide" evidence="2">
    <location>
        <begin position="1"/>
        <end position="20"/>
    </location>
</feature>
<dbReference type="Pfam" id="PF01451">
    <property type="entry name" value="LMWPc"/>
    <property type="match status" value="1"/>
</dbReference>
<feature type="domain" description="Phosphotyrosine protein phosphatase I" evidence="3">
    <location>
        <begin position="4"/>
        <end position="167"/>
    </location>
</feature>
<evidence type="ECO:0000259" key="3">
    <source>
        <dbReference type="SMART" id="SM00226"/>
    </source>
</evidence>
<dbReference type="PANTHER" id="PTHR11717">
    <property type="entry name" value="LOW MOLECULAR WEIGHT PROTEIN TYROSINE PHOSPHATASE"/>
    <property type="match status" value="1"/>
</dbReference>
<proteinExistence type="predicted"/>
<feature type="chain" id="PRO_5046083827" description="protein-tyrosine-phosphatase" evidence="2">
    <location>
        <begin position="21"/>
        <end position="176"/>
    </location>
</feature>
<dbReference type="InterPro" id="IPR023485">
    <property type="entry name" value="Ptyr_pPase"/>
</dbReference>
<dbReference type="RefSeq" id="WP_377789476.1">
    <property type="nucleotide sequence ID" value="NZ_JBHLYQ010000067.1"/>
</dbReference>
<keyword evidence="2" id="KW-0732">Signal</keyword>
<dbReference type="PANTHER" id="PTHR11717:SF7">
    <property type="entry name" value="LOW MOLECULAR WEIGHT PHOSPHOTYROSINE PROTEIN PHOSPHATASE"/>
    <property type="match status" value="1"/>
</dbReference>
<organism evidence="4 5">
    <name type="scientific">Aciditerrimonas ferrireducens</name>
    <dbReference type="NCBI Taxonomy" id="667306"/>
    <lineage>
        <taxon>Bacteria</taxon>
        <taxon>Bacillati</taxon>
        <taxon>Actinomycetota</taxon>
        <taxon>Acidimicrobiia</taxon>
        <taxon>Acidimicrobiales</taxon>
        <taxon>Acidimicrobiaceae</taxon>
        <taxon>Aciditerrimonas</taxon>
    </lineage>
</organism>
<evidence type="ECO:0000313" key="5">
    <source>
        <dbReference type="Proteomes" id="UP001589788"/>
    </source>
</evidence>
<reference evidence="4 5" key="1">
    <citation type="submission" date="2024-09" db="EMBL/GenBank/DDBJ databases">
        <authorList>
            <person name="Sun Q."/>
            <person name="Mori K."/>
        </authorList>
    </citation>
    <scope>NUCLEOTIDE SEQUENCE [LARGE SCALE GENOMIC DNA]</scope>
    <source>
        <strain evidence="4 5">JCM 15389</strain>
    </source>
</reference>
<evidence type="ECO:0000256" key="2">
    <source>
        <dbReference type="SAM" id="SignalP"/>
    </source>
</evidence>
<sequence length="176" mass="18687">MTRPSVLFLCTGNAVRSVMAAAVLEAHGGPYQATSAGTLAVPGQPMGWRTRDALVALGLPVPPHRSRQATPALLDQATLVVAMAREHVAWVRQWCPGAAERTATLPWLASRLPLGPAPLTERLGALHLSTARLSEQDEVAEPDPEDPASYQTLAARIRTLVDELARRLTPAPPTGG</sequence>
<evidence type="ECO:0000313" key="4">
    <source>
        <dbReference type="EMBL" id="MFC0082060.1"/>
    </source>
</evidence>
<dbReference type="SMART" id="SM00226">
    <property type="entry name" value="LMWPc"/>
    <property type="match status" value="1"/>
</dbReference>
<dbReference type="EMBL" id="JBHLYQ010000067">
    <property type="protein sequence ID" value="MFC0082060.1"/>
    <property type="molecule type" value="Genomic_DNA"/>
</dbReference>
<name>A0ABV6C300_9ACTN</name>
<dbReference type="EC" id="3.1.3.48" evidence="1"/>
<protein>
    <recommendedName>
        <fullName evidence="1">protein-tyrosine-phosphatase</fullName>
        <ecNumber evidence="1">3.1.3.48</ecNumber>
    </recommendedName>
</protein>
<dbReference type="SUPFAM" id="SSF52788">
    <property type="entry name" value="Phosphotyrosine protein phosphatases I"/>
    <property type="match status" value="1"/>
</dbReference>
<dbReference type="InterPro" id="IPR036196">
    <property type="entry name" value="Ptyr_pPase_sf"/>
</dbReference>